<reference evidence="4" key="5">
    <citation type="submission" date="2015-06" db="UniProtKB">
        <authorList>
            <consortium name="EnsemblFungi"/>
        </authorList>
    </citation>
    <scope>IDENTIFICATION</scope>
    <source>
        <strain evidence="4">ATCC 64411</strain>
    </source>
</reference>
<reference evidence="5" key="2">
    <citation type="submission" date="2010-05" db="EMBL/GenBank/DDBJ databases">
        <title>The genome sequence of Magnaporthe poae strain ATCC 64411.</title>
        <authorList>
            <person name="Ma L.-J."/>
            <person name="Dead R."/>
            <person name="Young S."/>
            <person name="Zeng Q."/>
            <person name="Koehrsen M."/>
            <person name="Alvarado L."/>
            <person name="Berlin A."/>
            <person name="Chapman S.B."/>
            <person name="Chen Z."/>
            <person name="Freedman E."/>
            <person name="Gellesch M."/>
            <person name="Goldberg J."/>
            <person name="Griggs A."/>
            <person name="Gujja S."/>
            <person name="Heilman E.R."/>
            <person name="Heiman D."/>
            <person name="Hepburn T."/>
            <person name="Howarth C."/>
            <person name="Jen D."/>
            <person name="Larson L."/>
            <person name="Mehta T."/>
            <person name="Neiman D."/>
            <person name="Pearson M."/>
            <person name="Roberts A."/>
            <person name="Saif S."/>
            <person name="Shea T."/>
            <person name="Shenoy N."/>
            <person name="Sisk P."/>
            <person name="Stolte C."/>
            <person name="Sykes S."/>
            <person name="Walk T."/>
            <person name="White J."/>
            <person name="Yandava C."/>
            <person name="Haas B."/>
            <person name="Nusbaum C."/>
            <person name="Birren B."/>
        </authorList>
    </citation>
    <scope>NUCLEOTIDE SEQUENCE [LARGE SCALE GENOMIC DNA]</scope>
    <source>
        <strain evidence="5">ATCC 64411 / 73-15</strain>
    </source>
</reference>
<name>A0A0C4DZ28_MAGP6</name>
<accession>A0A0C4DZ28</accession>
<feature type="compositionally biased region" description="Basic and acidic residues" evidence="1">
    <location>
        <begin position="1"/>
        <end position="14"/>
    </location>
</feature>
<dbReference type="EnsemblFungi" id="MAPG_05316T0">
    <property type="protein sequence ID" value="MAPG_05316T0"/>
    <property type="gene ID" value="MAPG_05316"/>
</dbReference>
<dbReference type="Proteomes" id="UP000011715">
    <property type="component" value="Unassembled WGS sequence"/>
</dbReference>
<feature type="region of interest" description="Disordered" evidence="1">
    <location>
        <begin position="58"/>
        <end position="118"/>
    </location>
</feature>
<keyword evidence="2" id="KW-0812">Transmembrane</keyword>
<dbReference type="VEuPathDB" id="FungiDB:MAPG_05316"/>
<evidence type="ECO:0000313" key="5">
    <source>
        <dbReference type="Proteomes" id="UP000011715"/>
    </source>
</evidence>
<keyword evidence="2" id="KW-0472">Membrane</keyword>
<dbReference type="EMBL" id="ADBL01001257">
    <property type="status" value="NOT_ANNOTATED_CDS"/>
    <property type="molecule type" value="Genomic_DNA"/>
</dbReference>
<evidence type="ECO:0000313" key="4">
    <source>
        <dbReference type="EnsemblFungi" id="MAPG_05316T0"/>
    </source>
</evidence>
<dbReference type="STRING" id="644358.A0A0C4DZ28"/>
<feature type="compositionally biased region" description="Basic and acidic residues" evidence="1">
    <location>
        <begin position="74"/>
        <end position="92"/>
    </location>
</feature>
<protein>
    <submittedName>
        <fullName evidence="3 4">Uncharacterized protein</fullName>
    </submittedName>
</protein>
<feature type="compositionally biased region" description="Low complexity" evidence="1">
    <location>
        <begin position="93"/>
        <end position="118"/>
    </location>
</feature>
<evidence type="ECO:0000256" key="2">
    <source>
        <dbReference type="SAM" id="Phobius"/>
    </source>
</evidence>
<proteinExistence type="predicted"/>
<organism evidence="4 5">
    <name type="scientific">Magnaporthiopsis poae (strain ATCC 64411 / 73-15)</name>
    <name type="common">Kentucky bluegrass fungus</name>
    <name type="synonym">Magnaporthe poae</name>
    <dbReference type="NCBI Taxonomy" id="644358"/>
    <lineage>
        <taxon>Eukaryota</taxon>
        <taxon>Fungi</taxon>
        <taxon>Dikarya</taxon>
        <taxon>Ascomycota</taxon>
        <taxon>Pezizomycotina</taxon>
        <taxon>Sordariomycetes</taxon>
        <taxon>Sordariomycetidae</taxon>
        <taxon>Magnaporthales</taxon>
        <taxon>Magnaporthaceae</taxon>
        <taxon>Magnaporthiopsis</taxon>
    </lineage>
</organism>
<evidence type="ECO:0000313" key="3">
    <source>
        <dbReference type="EMBL" id="KLU86301.1"/>
    </source>
</evidence>
<reference evidence="4" key="4">
    <citation type="journal article" date="2015" name="G3 (Bethesda)">
        <title>Genome sequences of three phytopathogenic species of the Magnaporthaceae family of fungi.</title>
        <authorList>
            <person name="Okagaki L.H."/>
            <person name="Nunes C.C."/>
            <person name="Sailsbery J."/>
            <person name="Clay B."/>
            <person name="Brown D."/>
            <person name="John T."/>
            <person name="Oh Y."/>
            <person name="Young N."/>
            <person name="Fitzgerald M."/>
            <person name="Haas B.J."/>
            <person name="Zeng Q."/>
            <person name="Young S."/>
            <person name="Adiconis X."/>
            <person name="Fan L."/>
            <person name="Levin J.Z."/>
            <person name="Mitchell T.K."/>
            <person name="Okubara P.A."/>
            <person name="Farman M.L."/>
            <person name="Kohn L.M."/>
            <person name="Birren B."/>
            <person name="Ma L.-J."/>
            <person name="Dean R.A."/>
        </authorList>
    </citation>
    <scope>NUCLEOTIDE SEQUENCE</scope>
    <source>
        <strain evidence="4">ATCC 64411 / 73-15</strain>
    </source>
</reference>
<dbReference type="EMBL" id="GL876969">
    <property type="protein sequence ID" value="KLU86301.1"/>
    <property type="molecule type" value="Genomic_DNA"/>
</dbReference>
<feature type="transmembrane region" description="Helical" evidence="2">
    <location>
        <begin position="28"/>
        <end position="51"/>
    </location>
</feature>
<gene>
    <name evidence="3" type="ORF">MAPG_05316</name>
</gene>
<feature type="region of interest" description="Disordered" evidence="1">
    <location>
        <begin position="1"/>
        <end position="20"/>
    </location>
</feature>
<keyword evidence="2" id="KW-1133">Transmembrane helix</keyword>
<dbReference type="AlphaFoldDB" id="A0A0C4DZ28"/>
<reference evidence="3" key="3">
    <citation type="submission" date="2011-03" db="EMBL/GenBank/DDBJ databases">
        <title>Annotation of Magnaporthe poae ATCC 64411.</title>
        <authorList>
            <person name="Ma L.-J."/>
            <person name="Dead R."/>
            <person name="Young S.K."/>
            <person name="Zeng Q."/>
            <person name="Gargeya S."/>
            <person name="Fitzgerald M."/>
            <person name="Haas B."/>
            <person name="Abouelleil A."/>
            <person name="Alvarado L."/>
            <person name="Arachchi H.M."/>
            <person name="Berlin A."/>
            <person name="Brown A."/>
            <person name="Chapman S.B."/>
            <person name="Chen Z."/>
            <person name="Dunbar C."/>
            <person name="Freedman E."/>
            <person name="Gearin G."/>
            <person name="Gellesch M."/>
            <person name="Goldberg J."/>
            <person name="Griggs A."/>
            <person name="Gujja S."/>
            <person name="Heiman D."/>
            <person name="Howarth C."/>
            <person name="Larson L."/>
            <person name="Lui A."/>
            <person name="MacDonald P.J.P."/>
            <person name="Mehta T."/>
            <person name="Montmayeur A."/>
            <person name="Murphy C."/>
            <person name="Neiman D."/>
            <person name="Pearson M."/>
            <person name="Priest M."/>
            <person name="Roberts A."/>
            <person name="Saif S."/>
            <person name="Shea T."/>
            <person name="Shenoy N."/>
            <person name="Sisk P."/>
            <person name="Stolte C."/>
            <person name="Sykes S."/>
            <person name="Yandava C."/>
            <person name="Wortman J."/>
            <person name="Nusbaum C."/>
            <person name="Birren B."/>
        </authorList>
    </citation>
    <scope>NUCLEOTIDE SEQUENCE</scope>
    <source>
        <strain evidence="3">ATCC 64411</strain>
    </source>
</reference>
<reference evidence="3" key="1">
    <citation type="submission" date="2010-05" db="EMBL/GenBank/DDBJ databases">
        <title>The Genome Sequence of Magnaporthe poae strain ATCC 64411.</title>
        <authorList>
            <consortium name="The Broad Institute Genome Sequencing Platform"/>
            <consortium name="Broad Institute Genome Sequencing Center for Infectious Disease"/>
            <person name="Ma L.-J."/>
            <person name="Dead R."/>
            <person name="Young S."/>
            <person name="Zeng Q."/>
            <person name="Koehrsen M."/>
            <person name="Alvarado L."/>
            <person name="Berlin A."/>
            <person name="Chapman S.B."/>
            <person name="Chen Z."/>
            <person name="Freedman E."/>
            <person name="Gellesch M."/>
            <person name="Goldberg J."/>
            <person name="Griggs A."/>
            <person name="Gujja S."/>
            <person name="Heilman E.R."/>
            <person name="Heiman D."/>
            <person name="Hepburn T."/>
            <person name="Howarth C."/>
            <person name="Jen D."/>
            <person name="Larson L."/>
            <person name="Mehta T."/>
            <person name="Neiman D."/>
            <person name="Pearson M."/>
            <person name="Roberts A."/>
            <person name="Saif S."/>
            <person name="Shea T."/>
            <person name="Shenoy N."/>
            <person name="Sisk P."/>
            <person name="Stolte C."/>
            <person name="Sykes S."/>
            <person name="Walk T."/>
            <person name="White J."/>
            <person name="Yandava C."/>
            <person name="Haas B."/>
            <person name="Nusbaum C."/>
            <person name="Birren B."/>
        </authorList>
    </citation>
    <scope>NUCLEOTIDE SEQUENCE</scope>
    <source>
        <strain evidence="3">ATCC 64411</strain>
    </source>
</reference>
<keyword evidence="5" id="KW-1185">Reference proteome</keyword>
<sequence length="118" mass="13341">MDHFSMLVERNDKHKGNKSAASRLATGAIVGIAIACLVVFLGMLLCCYCCCFRRRRERSRELESQPHKPKNPAKKLDKLRRLMKGNNKEKEQSAPPAAQEPAFNAQYPQVQQPGPVYK</sequence>
<evidence type="ECO:0000256" key="1">
    <source>
        <dbReference type="SAM" id="MobiDB-lite"/>
    </source>
</evidence>